<keyword evidence="2" id="KW-1185">Reference proteome</keyword>
<proteinExistence type="predicted"/>
<organism evidence="1 2">
    <name type="scientific">Corynebacterium liangguodongii</name>
    <dbReference type="NCBI Taxonomy" id="2079535"/>
    <lineage>
        <taxon>Bacteria</taxon>
        <taxon>Bacillati</taxon>
        <taxon>Actinomycetota</taxon>
        <taxon>Actinomycetes</taxon>
        <taxon>Mycobacteriales</taxon>
        <taxon>Corynebacteriaceae</taxon>
        <taxon>Corynebacterium</taxon>
    </lineage>
</organism>
<sequence length="469" mass="51567">MAVDSRQREGTVPDDAWVDQLEFLPESRSRRVRVTETFTGPLRWVRRVILFALTTPGKIIAMMVVLTLALVAAGVSMSQSMASRQESMDVLVNSTEPMSNSAHQLITALSQADTLATTTFVQPGISTEYDTNRFAASVDAAVVAANDVLEGTVDSGARDGEIRRLVLQVQRDIPVYAGLMERARTNQRTGNPVSVAYMSAASDVMRERLLANSVELFDVTRQQVADEMERLSRPQWVPLSGLVAALVFLVAAQYGLWRVYRRRLNKGFAMATAMMVVAIAWTSAANYTMWESGQRDFERAAMPWEELTDARIDAQETRTNEIFALLRRQSATETNASFAPTHESVTRALEAASGSTDEEVVASARDALAQWRRAHAELVRTLGDGQFTHAVDVLTSTDPDESVPSSARAYSQLDNALDNLINQSREDMRAFIEASLDATTAVAGAVLVLTALSVLAIWLGIRQRLGEYL</sequence>
<evidence type="ECO:0000313" key="1">
    <source>
        <dbReference type="EMBL" id="AWB84699.1"/>
    </source>
</evidence>
<dbReference type="Proteomes" id="UP000244754">
    <property type="component" value="Chromosome"/>
</dbReference>
<protein>
    <submittedName>
        <fullName evidence="1">Uncharacterized protein</fullName>
    </submittedName>
</protein>
<gene>
    <name evidence="1" type="ORF">C3E79_09630</name>
</gene>
<dbReference type="KEGG" id="clia:C3E79_09630"/>
<reference evidence="2" key="1">
    <citation type="submission" date="2018-01" db="EMBL/GenBank/DDBJ databases">
        <authorList>
            <person name="Li J."/>
        </authorList>
    </citation>
    <scope>NUCLEOTIDE SEQUENCE [LARGE SCALE GENOMIC DNA]</scope>
    <source>
        <strain evidence="2">2184</strain>
    </source>
</reference>
<name>A0A2S0WG07_9CORY</name>
<dbReference type="EMBL" id="CP026948">
    <property type="protein sequence ID" value="AWB84699.1"/>
    <property type="molecule type" value="Genomic_DNA"/>
</dbReference>
<dbReference type="AlphaFoldDB" id="A0A2S0WG07"/>
<dbReference type="RefSeq" id="WP_108404707.1">
    <property type="nucleotide sequence ID" value="NZ_CP026948.1"/>
</dbReference>
<evidence type="ECO:0000313" key="2">
    <source>
        <dbReference type="Proteomes" id="UP000244754"/>
    </source>
</evidence>
<dbReference type="OrthoDB" id="3218196at2"/>
<accession>A0A2S0WG07</accession>